<dbReference type="PROSITE" id="PS50011">
    <property type="entry name" value="PROTEIN_KINASE_DOM"/>
    <property type="match status" value="1"/>
</dbReference>
<dbReference type="EMBL" id="ML995831">
    <property type="protein sequence ID" value="KAF2769697.1"/>
    <property type="molecule type" value="Genomic_DNA"/>
</dbReference>
<dbReference type="PROSITE" id="PS00107">
    <property type="entry name" value="PROTEIN_KINASE_ATP"/>
    <property type="match status" value="1"/>
</dbReference>
<evidence type="ECO:0000256" key="1">
    <source>
        <dbReference type="PROSITE-ProRule" id="PRU10141"/>
    </source>
</evidence>
<feature type="region of interest" description="Disordered" evidence="2">
    <location>
        <begin position="267"/>
        <end position="303"/>
    </location>
</feature>
<dbReference type="Gene3D" id="1.10.510.10">
    <property type="entry name" value="Transferase(Phosphotransferase) domain 1"/>
    <property type="match status" value="1"/>
</dbReference>
<feature type="domain" description="Protein kinase" evidence="3">
    <location>
        <begin position="43"/>
        <end position="392"/>
    </location>
</feature>
<proteinExistence type="predicted"/>
<evidence type="ECO:0000313" key="5">
    <source>
        <dbReference type="Proteomes" id="UP000799436"/>
    </source>
</evidence>
<name>A0A6G1L9Z8_9PEZI</name>
<dbReference type="SUPFAM" id="SSF56112">
    <property type="entry name" value="Protein kinase-like (PK-like)"/>
    <property type="match status" value="1"/>
</dbReference>
<dbReference type="GO" id="GO:0004672">
    <property type="term" value="F:protein kinase activity"/>
    <property type="evidence" value="ECO:0007669"/>
    <property type="project" value="InterPro"/>
</dbReference>
<dbReference type="AlphaFoldDB" id="A0A6G1L9Z8"/>
<reference evidence="4" key="1">
    <citation type="journal article" date="2020" name="Stud. Mycol.">
        <title>101 Dothideomycetes genomes: a test case for predicting lifestyles and emergence of pathogens.</title>
        <authorList>
            <person name="Haridas S."/>
            <person name="Albert R."/>
            <person name="Binder M."/>
            <person name="Bloem J."/>
            <person name="Labutti K."/>
            <person name="Salamov A."/>
            <person name="Andreopoulos B."/>
            <person name="Baker S."/>
            <person name="Barry K."/>
            <person name="Bills G."/>
            <person name="Bluhm B."/>
            <person name="Cannon C."/>
            <person name="Castanera R."/>
            <person name="Culley D."/>
            <person name="Daum C."/>
            <person name="Ezra D."/>
            <person name="Gonzalez J."/>
            <person name="Henrissat B."/>
            <person name="Kuo A."/>
            <person name="Liang C."/>
            <person name="Lipzen A."/>
            <person name="Lutzoni F."/>
            <person name="Magnuson J."/>
            <person name="Mondo S."/>
            <person name="Nolan M."/>
            <person name="Ohm R."/>
            <person name="Pangilinan J."/>
            <person name="Park H.-J."/>
            <person name="Ramirez L."/>
            <person name="Alfaro M."/>
            <person name="Sun H."/>
            <person name="Tritt A."/>
            <person name="Yoshinaga Y."/>
            <person name="Zwiers L.-H."/>
            <person name="Turgeon B."/>
            <person name="Goodwin S."/>
            <person name="Spatafora J."/>
            <person name="Crous P."/>
            <person name="Grigoriev I."/>
        </authorList>
    </citation>
    <scope>NUCLEOTIDE SEQUENCE</scope>
    <source>
        <strain evidence="4">CBS 116005</strain>
    </source>
</reference>
<evidence type="ECO:0000256" key="2">
    <source>
        <dbReference type="SAM" id="MobiDB-lite"/>
    </source>
</evidence>
<dbReference type="InterPro" id="IPR011009">
    <property type="entry name" value="Kinase-like_dom_sf"/>
</dbReference>
<keyword evidence="5" id="KW-1185">Reference proteome</keyword>
<gene>
    <name evidence="4" type="ORF">EJ03DRAFT_86903</name>
</gene>
<protein>
    <recommendedName>
        <fullName evidence="3">Protein kinase domain-containing protein</fullName>
    </recommendedName>
</protein>
<dbReference type="GO" id="GO:0005524">
    <property type="term" value="F:ATP binding"/>
    <property type="evidence" value="ECO:0007669"/>
    <property type="project" value="UniProtKB-UniRule"/>
</dbReference>
<keyword evidence="1" id="KW-0067">ATP-binding</keyword>
<organism evidence="4 5">
    <name type="scientific">Teratosphaeria nubilosa</name>
    <dbReference type="NCBI Taxonomy" id="161662"/>
    <lineage>
        <taxon>Eukaryota</taxon>
        <taxon>Fungi</taxon>
        <taxon>Dikarya</taxon>
        <taxon>Ascomycota</taxon>
        <taxon>Pezizomycotina</taxon>
        <taxon>Dothideomycetes</taxon>
        <taxon>Dothideomycetidae</taxon>
        <taxon>Mycosphaerellales</taxon>
        <taxon>Teratosphaeriaceae</taxon>
        <taxon>Teratosphaeria</taxon>
    </lineage>
</organism>
<dbReference type="SMART" id="SM00220">
    <property type="entry name" value="S_TKc"/>
    <property type="match status" value="1"/>
</dbReference>
<sequence length="407" mass="45319">MSAVNNFLERTESLPVTPMEMEQNRSLRDPPRDHSYQHCSLYYCIIKHLGHGDNGHAYAAISKNGIEAVMKTHEGKQTQAFFDDLRAKLVAIKFARPDNLEGDLTSEIMILTRELTEANQCYTWCYDFKYHGSHNQWLALSFCNGGVLGQFVDRFPGAVNLGFQWHILCELIRGVLYIFWGIDGPDQTALQVGWPLLTHGDIFTCNLLLSTRSPSFGNYPSVVIADFGRAMTDEHPDPSSTSEAESVAIADGHDTDNWSFLRHVQSVSDDGSNDGSENDSDDRSSSDDDFGDGDAERDDRGVTYLGELTEDTRCIGVVLEDIQADVAETDVQGEVPTARQANMIDFVLTQFRTFRARLVAQNIGFLDAILEIAIEQREATYKPMPADAVAFLNAPKVSDRELLASIC</sequence>
<dbReference type="Proteomes" id="UP000799436">
    <property type="component" value="Unassembled WGS sequence"/>
</dbReference>
<dbReference type="InterPro" id="IPR000719">
    <property type="entry name" value="Prot_kinase_dom"/>
</dbReference>
<dbReference type="OrthoDB" id="3829352at2759"/>
<evidence type="ECO:0000259" key="3">
    <source>
        <dbReference type="PROSITE" id="PS50011"/>
    </source>
</evidence>
<evidence type="ECO:0000313" key="4">
    <source>
        <dbReference type="EMBL" id="KAF2769697.1"/>
    </source>
</evidence>
<feature type="binding site" evidence="1">
    <location>
        <position position="71"/>
    </location>
    <ligand>
        <name>ATP</name>
        <dbReference type="ChEBI" id="CHEBI:30616"/>
    </ligand>
</feature>
<dbReference type="InterPro" id="IPR017441">
    <property type="entry name" value="Protein_kinase_ATP_BS"/>
</dbReference>
<accession>A0A6G1L9Z8</accession>
<keyword evidence="1" id="KW-0547">Nucleotide-binding</keyword>
<feature type="compositionally biased region" description="Acidic residues" evidence="2">
    <location>
        <begin position="287"/>
        <end position="296"/>
    </location>
</feature>